<feature type="chain" id="PRO_5043494708" description="NtA domain-containing protein" evidence="2">
    <location>
        <begin position="20"/>
        <end position="159"/>
    </location>
</feature>
<dbReference type="SUPFAM" id="SSF50242">
    <property type="entry name" value="TIMP-like"/>
    <property type="match status" value="1"/>
</dbReference>
<accession>A0AAV1ZWW4</accession>
<dbReference type="PROSITE" id="PS51121">
    <property type="entry name" value="NTA"/>
    <property type="match status" value="1"/>
</dbReference>
<feature type="signal peptide" evidence="2">
    <location>
        <begin position="1"/>
        <end position="19"/>
    </location>
</feature>
<dbReference type="InterPro" id="IPR008993">
    <property type="entry name" value="TIMP-like_OB-fold"/>
</dbReference>
<evidence type="ECO:0000259" key="3">
    <source>
        <dbReference type="PROSITE" id="PS51121"/>
    </source>
</evidence>
<keyword evidence="5" id="KW-1185">Reference proteome</keyword>
<evidence type="ECO:0000313" key="4">
    <source>
        <dbReference type="EMBL" id="CAL1275741.1"/>
    </source>
</evidence>
<protein>
    <recommendedName>
        <fullName evidence="3">NtA domain-containing protein</fullName>
    </recommendedName>
</protein>
<feature type="domain" description="NtA" evidence="3">
    <location>
        <begin position="18"/>
        <end position="137"/>
    </location>
</feature>
<dbReference type="Gene3D" id="2.40.50.120">
    <property type="match status" value="1"/>
</dbReference>
<organism evidence="4 5">
    <name type="scientific">Larinioides sclopetarius</name>
    <dbReference type="NCBI Taxonomy" id="280406"/>
    <lineage>
        <taxon>Eukaryota</taxon>
        <taxon>Metazoa</taxon>
        <taxon>Ecdysozoa</taxon>
        <taxon>Arthropoda</taxon>
        <taxon>Chelicerata</taxon>
        <taxon>Arachnida</taxon>
        <taxon>Araneae</taxon>
        <taxon>Araneomorphae</taxon>
        <taxon>Entelegynae</taxon>
        <taxon>Araneoidea</taxon>
        <taxon>Araneidae</taxon>
        <taxon>Larinioides</taxon>
    </lineage>
</organism>
<comment type="caution">
    <text evidence="4">The sequence shown here is derived from an EMBL/GenBank/DDBJ whole genome shotgun (WGS) entry which is preliminary data.</text>
</comment>
<dbReference type="AlphaFoldDB" id="A0AAV1ZWW4"/>
<proteinExistence type="predicted"/>
<sequence length="159" mass="17817">MKNLFICLIILLTIHYVSPRRRRSQNCREKMDPSASMVFTGTVEKIYRSRSATYRGVVKVKRVVKGDTSFADNTVIVEGFGDPNICHSDVRERDTRIFLVSLLDNGHLRLNSSVVRVTVSNLDKAVANVKVGLLPGESSSADYIHVWKFLIDSLSVCSV</sequence>
<dbReference type="Pfam" id="PF03146">
    <property type="entry name" value="NtA"/>
    <property type="match status" value="1"/>
</dbReference>
<keyword evidence="2" id="KW-0732">Signal</keyword>
<dbReference type="GO" id="GO:0043113">
    <property type="term" value="P:receptor clustering"/>
    <property type="evidence" value="ECO:0007669"/>
    <property type="project" value="InterPro"/>
</dbReference>
<dbReference type="InterPro" id="IPR004850">
    <property type="entry name" value="NtA_dom"/>
</dbReference>
<reference evidence="4 5" key="1">
    <citation type="submission" date="2024-04" db="EMBL/GenBank/DDBJ databases">
        <authorList>
            <person name="Rising A."/>
            <person name="Reimegard J."/>
            <person name="Sonavane S."/>
            <person name="Akerstrom W."/>
            <person name="Nylinder S."/>
            <person name="Hedman E."/>
            <person name="Kallberg Y."/>
        </authorList>
    </citation>
    <scope>NUCLEOTIDE SEQUENCE [LARGE SCALE GENOMIC DNA]</scope>
</reference>
<name>A0AAV1ZWW4_9ARAC</name>
<gene>
    <name evidence="4" type="ORF">LARSCL_LOCUS8269</name>
</gene>
<evidence type="ECO:0000256" key="1">
    <source>
        <dbReference type="PROSITE-ProRule" id="PRU00443"/>
    </source>
</evidence>
<evidence type="ECO:0000256" key="2">
    <source>
        <dbReference type="SAM" id="SignalP"/>
    </source>
</evidence>
<dbReference type="EMBL" id="CAXIEN010000087">
    <property type="protein sequence ID" value="CAL1275741.1"/>
    <property type="molecule type" value="Genomic_DNA"/>
</dbReference>
<evidence type="ECO:0000313" key="5">
    <source>
        <dbReference type="Proteomes" id="UP001497382"/>
    </source>
</evidence>
<comment type="caution">
    <text evidence="1">Lacks conserved residue(s) required for the propagation of feature annotation.</text>
</comment>
<dbReference type="GO" id="GO:0043236">
    <property type="term" value="F:laminin binding"/>
    <property type="evidence" value="ECO:0007669"/>
    <property type="project" value="InterPro"/>
</dbReference>
<dbReference type="GO" id="GO:0005886">
    <property type="term" value="C:plasma membrane"/>
    <property type="evidence" value="ECO:0007669"/>
    <property type="project" value="GOC"/>
</dbReference>
<dbReference type="Proteomes" id="UP001497382">
    <property type="component" value="Unassembled WGS sequence"/>
</dbReference>